<gene>
    <name evidence="9" type="ORF">F2Q65_16425</name>
</gene>
<keyword evidence="6 8" id="KW-1133">Transmembrane helix</keyword>
<feature type="transmembrane region" description="Helical" evidence="8">
    <location>
        <begin position="238"/>
        <end position="257"/>
    </location>
</feature>
<dbReference type="PANTHER" id="PTHR30269:SF0">
    <property type="entry name" value="MEMBRANE TRANSPORTER PROTEIN YFCA-RELATED"/>
    <property type="match status" value="1"/>
</dbReference>
<reference evidence="9 10" key="1">
    <citation type="submission" date="2019-09" db="EMBL/GenBank/DDBJ databases">
        <title>Whole-genome sequence of the purple sulfur bacterium Thiohalocapsa marina DSM 19078.</title>
        <authorList>
            <person name="Kyndt J.A."/>
            <person name="Meyer T.E."/>
        </authorList>
    </citation>
    <scope>NUCLEOTIDE SEQUENCE [LARGE SCALE GENOMIC DNA]</scope>
    <source>
        <strain evidence="9 10">DSM 19078</strain>
    </source>
</reference>
<comment type="subcellular location">
    <subcellularLocation>
        <location evidence="1 8">Cell membrane</location>
        <topology evidence="1 8">Multi-pass membrane protein</topology>
    </subcellularLocation>
</comment>
<proteinExistence type="inferred from homology"/>
<dbReference type="PANTHER" id="PTHR30269">
    <property type="entry name" value="TRANSMEMBRANE PROTEIN YFCA"/>
    <property type="match status" value="1"/>
</dbReference>
<dbReference type="InterPro" id="IPR052017">
    <property type="entry name" value="TSUP"/>
</dbReference>
<dbReference type="OrthoDB" id="9807082at2"/>
<keyword evidence="3" id="KW-0813">Transport</keyword>
<keyword evidence="5 8" id="KW-0812">Transmembrane</keyword>
<dbReference type="Pfam" id="PF01925">
    <property type="entry name" value="TauE"/>
    <property type="match status" value="1"/>
</dbReference>
<protein>
    <recommendedName>
        <fullName evidence="8">Probable membrane transporter protein</fullName>
    </recommendedName>
</protein>
<dbReference type="EMBL" id="VWXX01000036">
    <property type="protein sequence ID" value="KAA6183173.1"/>
    <property type="molecule type" value="Genomic_DNA"/>
</dbReference>
<sequence>MAADTLLLLTAGFFGGALNAIAGGGSFFTFPALLAVGVPSIAANATNTFAACAGYLSGAYAFRRELAAYRHRLPELILISLLGGLLGAGLLLQVGEAVFRQSIPWLLLLATGLFAVGGPLNARLRRRQSRRPGAQGRPWRWLRPALLPLLLLAVCIYGGFFNAGLGILALSYLILAGESDIHAMNGLKLLLSTAVSVAALALFGLRGSIAWVEGGLVLIGTLAGGYVAAHFSRQIPSGWVKGFVIVVGIGITAYFFVETYV</sequence>
<evidence type="ECO:0000256" key="6">
    <source>
        <dbReference type="ARBA" id="ARBA00022989"/>
    </source>
</evidence>
<feature type="transmembrane region" description="Helical" evidence="8">
    <location>
        <begin position="32"/>
        <end position="56"/>
    </location>
</feature>
<name>A0A5M8FE64_9GAMM</name>
<feature type="transmembrane region" description="Helical" evidence="8">
    <location>
        <begin position="105"/>
        <end position="124"/>
    </location>
</feature>
<evidence type="ECO:0000313" key="9">
    <source>
        <dbReference type="EMBL" id="KAA6183173.1"/>
    </source>
</evidence>
<feature type="transmembrane region" description="Helical" evidence="8">
    <location>
        <begin position="187"/>
        <end position="205"/>
    </location>
</feature>
<organism evidence="9 10">
    <name type="scientific">Thiohalocapsa marina</name>
    <dbReference type="NCBI Taxonomy" id="424902"/>
    <lineage>
        <taxon>Bacteria</taxon>
        <taxon>Pseudomonadati</taxon>
        <taxon>Pseudomonadota</taxon>
        <taxon>Gammaproteobacteria</taxon>
        <taxon>Chromatiales</taxon>
        <taxon>Chromatiaceae</taxon>
        <taxon>Thiohalocapsa</taxon>
    </lineage>
</organism>
<comment type="similarity">
    <text evidence="2 8">Belongs to the 4-toluene sulfonate uptake permease (TSUP) (TC 2.A.102) family.</text>
</comment>
<evidence type="ECO:0000256" key="2">
    <source>
        <dbReference type="ARBA" id="ARBA00009142"/>
    </source>
</evidence>
<comment type="caution">
    <text evidence="9">The sequence shown here is derived from an EMBL/GenBank/DDBJ whole genome shotgun (WGS) entry which is preliminary data.</text>
</comment>
<evidence type="ECO:0000256" key="5">
    <source>
        <dbReference type="ARBA" id="ARBA00022692"/>
    </source>
</evidence>
<evidence type="ECO:0000256" key="4">
    <source>
        <dbReference type="ARBA" id="ARBA00022475"/>
    </source>
</evidence>
<dbReference type="RefSeq" id="WP_150094493.1">
    <property type="nucleotide sequence ID" value="NZ_JBFUOH010000019.1"/>
</dbReference>
<evidence type="ECO:0000256" key="8">
    <source>
        <dbReference type="RuleBase" id="RU363041"/>
    </source>
</evidence>
<dbReference type="Proteomes" id="UP000322981">
    <property type="component" value="Unassembled WGS sequence"/>
</dbReference>
<evidence type="ECO:0000256" key="3">
    <source>
        <dbReference type="ARBA" id="ARBA00022448"/>
    </source>
</evidence>
<feature type="transmembrane region" description="Helical" evidence="8">
    <location>
        <begin position="212"/>
        <end position="232"/>
    </location>
</feature>
<feature type="transmembrane region" description="Helical" evidence="8">
    <location>
        <begin position="76"/>
        <end position="99"/>
    </location>
</feature>
<keyword evidence="7 8" id="KW-0472">Membrane</keyword>
<feature type="transmembrane region" description="Helical" evidence="8">
    <location>
        <begin position="145"/>
        <end position="175"/>
    </location>
</feature>
<evidence type="ECO:0000256" key="7">
    <source>
        <dbReference type="ARBA" id="ARBA00023136"/>
    </source>
</evidence>
<accession>A0A5M8FE64</accession>
<keyword evidence="10" id="KW-1185">Reference proteome</keyword>
<evidence type="ECO:0000313" key="10">
    <source>
        <dbReference type="Proteomes" id="UP000322981"/>
    </source>
</evidence>
<evidence type="ECO:0000256" key="1">
    <source>
        <dbReference type="ARBA" id="ARBA00004651"/>
    </source>
</evidence>
<dbReference type="GO" id="GO:0005886">
    <property type="term" value="C:plasma membrane"/>
    <property type="evidence" value="ECO:0007669"/>
    <property type="project" value="UniProtKB-SubCell"/>
</dbReference>
<keyword evidence="4 8" id="KW-1003">Cell membrane</keyword>
<dbReference type="InterPro" id="IPR002781">
    <property type="entry name" value="TM_pro_TauE-like"/>
</dbReference>
<dbReference type="AlphaFoldDB" id="A0A5M8FE64"/>